<name>A0A2P5B5E8_PARAD</name>
<dbReference type="EMBL" id="JXTB01000359">
    <property type="protein sequence ID" value="PON44005.1"/>
    <property type="molecule type" value="Genomic_DNA"/>
</dbReference>
<organism evidence="1 2">
    <name type="scientific">Parasponia andersonii</name>
    <name type="common">Sponia andersonii</name>
    <dbReference type="NCBI Taxonomy" id="3476"/>
    <lineage>
        <taxon>Eukaryota</taxon>
        <taxon>Viridiplantae</taxon>
        <taxon>Streptophyta</taxon>
        <taxon>Embryophyta</taxon>
        <taxon>Tracheophyta</taxon>
        <taxon>Spermatophyta</taxon>
        <taxon>Magnoliopsida</taxon>
        <taxon>eudicotyledons</taxon>
        <taxon>Gunneridae</taxon>
        <taxon>Pentapetalae</taxon>
        <taxon>rosids</taxon>
        <taxon>fabids</taxon>
        <taxon>Rosales</taxon>
        <taxon>Cannabaceae</taxon>
        <taxon>Parasponia</taxon>
    </lineage>
</organism>
<keyword evidence="2" id="KW-1185">Reference proteome</keyword>
<sequence length="99" mass="11471">SGSPDTFFVGLKHLEKFETILIHSLAGTKLSTTVSNSTYKVSTVLLDFLVPVLQNWSQSRKQVFDRRWHLHHTNNVDNCFHCPQYSSKNFRVFFSQVLL</sequence>
<protein>
    <submittedName>
        <fullName evidence="1">Uncharacterized protein</fullName>
    </submittedName>
</protein>
<accession>A0A2P5B5E8</accession>
<reference evidence="2" key="1">
    <citation type="submission" date="2016-06" db="EMBL/GenBank/DDBJ databases">
        <title>Parallel loss of symbiosis genes in relatives of nitrogen-fixing non-legume Parasponia.</title>
        <authorList>
            <person name="Van Velzen R."/>
            <person name="Holmer R."/>
            <person name="Bu F."/>
            <person name="Rutten L."/>
            <person name="Van Zeijl A."/>
            <person name="Liu W."/>
            <person name="Santuari L."/>
            <person name="Cao Q."/>
            <person name="Sharma T."/>
            <person name="Shen D."/>
            <person name="Roswanjaya Y."/>
            <person name="Wardhani T."/>
            <person name="Kalhor M.S."/>
            <person name="Jansen J."/>
            <person name="Van den Hoogen J."/>
            <person name="Gungor B."/>
            <person name="Hartog M."/>
            <person name="Hontelez J."/>
            <person name="Verver J."/>
            <person name="Yang W.-C."/>
            <person name="Schijlen E."/>
            <person name="Repin R."/>
            <person name="Schilthuizen M."/>
            <person name="Schranz E."/>
            <person name="Heidstra R."/>
            <person name="Miyata K."/>
            <person name="Fedorova E."/>
            <person name="Kohlen W."/>
            <person name="Bisseling T."/>
            <person name="Smit S."/>
            <person name="Geurts R."/>
        </authorList>
    </citation>
    <scope>NUCLEOTIDE SEQUENCE [LARGE SCALE GENOMIC DNA]</scope>
    <source>
        <strain evidence="2">cv. WU1-14</strain>
    </source>
</reference>
<dbReference type="Proteomes" id="UP000237105">
    <property type="component" value="Unassembled WGS sequence"/>
</dbReference>
<comment type="caution">
    <text evidence="1">The sequence shown here is derived from an EMBL/GenBank/DDBJ whole genome shotgun (WGS) entry which is preliminary data.</text>
</comment>
<feature type="non-terminal residue" evidence="1">
    <location>
        <position position="1"/>
    </location>
</feature>
<evidence type="ECO:0000313" key="2">
    <source>
        <dbReference type="Proteomes" id="UP000237105"/>
    </source>
</evidence>
<gene>
    <name evidence="1" type="ORF">PanWU01x14_269410</name>
</gene>
<dbReference type="AlphaFoldDB" id="A0A2P5B5E8"/>
<proteinExistence type="predicted"/>
<evidence type="ECO:0000313" key="1">
    <source>
        <dbReference type="EMBL" id="PON44005.1"/>
    </source>
</evidence>